<protein>
    <submittedName>
        <fullName evidence="1">Uncharacterized protein</fullName>
    </submittedName>
</protein>
<dbReference type="EnsemblBacteria" id="CCA62885">
    <property type="protein sequence ID" value="CCA62885"/>
    <property type="gene ID" value="CD630_29740"/>
</dbReference>
<organism evidence="1 2">
    <name type="scientific">Clostridioides difficile (strain 630)</name>
    <name type="common">Peptoclostridium difficile</name>
    <dbReference type="NCBI Taxonomy" id="272563"/>
    <lineage>
        <taxon>Bacteria</taxon>
        <taxon>Bacillati</taxon>
        <taxon>Bacillota</taxon>
        <taxon>Clostridia</taxon>
        <taxon>Peptostreptococcales</taxon>
        <taxon>Peptostreptococcaceae</taxon>
        <taxon>Clostridioides</taxon>
    </lineage>
</organism>
<dbReference type="EMBL" id="AM180355">
    <property type="protein sequence ID" value="CCA62885.1"/>
    <property type="molecule type" value="Genomic_DNA"/>
</dbReference>
<evidence type="ECO:0000313" key="1">
    <source>
        <dbReference type="EMBL" id="CCA62885.1"/>
    </source>
</evidence>
<dbReference type="Proteomes" id="UP000001978">
    <property type="component" value="Chromosome"/>
</dbReference>
<name>F3Y604_CLOD6</name>
<dbReference type="KEGG" id="cdf:CD630_29740"/>
<accession>F3Y604</accession>
<evidence type="ECO:0000313" key="2">
    <source>
        <dbReference type="Proteomes" id="UP000001978"/>
    </source>
</evidence>
<gene>
    <name evidence="1" type="ordered locus">CD630_29740</name>
</gene>
<proteinExistence type="predicted"/>
<dbReference type="AlphaFoldDB" id="F3Y604"/>
<reference evidence="1 2" key="1">
    <citation type="journal article" date="2006" name="Nat. Genet.">
        <title>The multidrug-resistant human pathogen Clostridium difficile has a highly mobile, mosaic genome.</title>
        <authorList>
            <person name="Sebaihia M."/>
            <person name="Wren B.W."/>
            <person name="Mullany P."/>
            <person name="Fairweather N.F."/>
            <person name="Minton N."/>
            <person name="Stabler R."/>
            <person name="Thomson N.R."/>
            <person name="Roberts A.P."/>
            <person name="Cerdeno-Tarraga A.M."/>
            <person name="Wang H."/>
            <person name="Holden M.T.G."/>
            <person name="Wright A."/>
            <person name="Churcher C."/>
            <person name="Quail M.A."/>
            <person name="Baker S."/>
            <person name="Bason N."/>
            <person name="Brooks K."/>
            <person name="Chillingworth T."/>
            <person name="Cronin A."/>
            <person name="Davis P."/>
            <person name="Dowd L."/>
            <person name="Fraser A."/>
            <person name="Feltwell T."/>
            <person name="Hance Z."/>
            <person name="Holroyd S."/>
            <person name="Jagels K."/>
            <person name="Moule S."/>
            <person name="Mungall K."/>
            <person name="Price C."/>
            <person name="Rabbinowitsch R."/>
            <person name="Sharp S."/>
            <person name="Simmonds M."/>
            <person name="Steven K."/>
            <person name="Unwin L."/>
            <person name="Whithead S."/>
            <person name="Dupuy B."/>
            <person name="Dougan G."/>
            <person name="Barrell B.and.Parkhill.J."/>
        </authorList>
    </citation>
    <scope>NUCLEOTIDE SEQUENCE [LARGE SCALE GENOMIC DNA]</scope>
    <source>
        <strain evidence="1 2">630</strain>
    </source>
</reference>
<reference key="2">
    <citation type="submission" date="2006-06" db="EMBL/GenBank/DDBJ databases">
        <title>Reannotation of the genome sequence of Clostridium difficile strain 630.</title>
        <authorList>
            <person name="Monot M."/>
            <person name="Boursaux-Eude C."/>
            <person name="Thibonnier M."/>
            <person name="Vallenet D."/>
            <person name="Moszer I."/>
            <person name="Medigue C."/>
            <person name="Martin-Verstraete I.and.Dupuy.B."/>
        </authorList>
    </citation>
    <scope>NUCLEOTIDE SEQUENCE</scope>
    <source>
        <strain>630</strain>
    </source>
</reference>
<sequence>MKNAWMPTRFTYHLVNIKRYSDAYKNAGQTLFTYHLVNIKQIEVIKKISYEAKFTYHLVNIKPQNRYI</sequence>